<name>A0A517MF78_9BACT</name>
<evidence type="ECO:0000313" key="8">
    <source>
        <dbReference type="EMBL" id="QDS93544.1"/>
    </source>
</evidence>
<dbReference type="AlphaFoldDB" id="A0A517MF78"/>
<feature type="transmembrane region" description="Helical" evidence="6">
    <location>
        <begin position="717"/>
        <end position="737"/>
    </location>
</feature>
<keyword evidence="3 6" id="KW-0812">Transmembrane</keyword>
<dbReference type="PANTHER" id="PTHR33406">
    <property type="entry name" value="MEMBRANE PROTEIN MJ1562-RELATED"/>
    <property type="match status" value="1"/>
</dbReference>
<feature type="transmembrane region" description="Helical" evidence="6">
    <location>
        <begin position="749"/>
        <end position="776"/>
    </location>
</feature>
<comment type="subcellular location">
    <subcellularLocation>
        <location evidence="1">Cell membrane</location>
        <topology evidence="1">Multi-pass membrane protein</topology>
    </subcellularLocation>
</comment>
<dbReference type="Proteomes" id="UP000320672">
    <property type="component" value="Chromosome"/>
</dbReference>
<feature type="transmembrane region" description="Helical" evidence="6">
    <location>
        <begin position="650"/>
        <end position="670"/>
    </location>
</feature>
<gene>
    <name evidence="8" type="ORF">FF011L_23140</name>
</gene>
<dbReference type="OrthoDB" id="9794724at2"/>
<reference evidence="8 9" key="1">
    <citation type="submission" date="2019-02" db="EMBL/GenBank/DDBJ databases">
        <title>Deep-cultivation of Planctomycetes and their phenomic and genomic characterization uncovers novel biology.</title>
        <authorList>
            <person name="Wiegand S."/>
            <person name="Jogler M."/>
            <person name="Boedeker C."/>
            <person name="Pinto D."/>
            <person name="Vollmers J."/>
            <person name="Rivas-Marin E."/>
            <person name="Kohn T."/>
            <person name="Peeters S.H."/>
            <person name="Heuer A."/>
            <person name="Rast P."/>
            <person name="Oberbeckmann S."/>
            <person name="Bunk B."/>
            <person name="Jeske O."/>
            <person name="Meyerdierks A."/>
            <person name="Storesund J.E."/>
            <person name="Kallscheuer N."/>
            <person name="Luecker S."/>
            <person name="Lage O.M."/>
            <person name="Pohl T."/>
            <person name="Merkel B.J."/>
            <person name="Hornburger P."/>
            <person name="Mueller R.-W."/>
            <person name="Bruemmer F."/>
            <person name="Labrenz M."/>
            <person name="Spormann A.M."/>
            <person name="Op den Camp H."/>
            <person name="Overmann J."/>
            <person name="Amann R."/>
            <person name="Jetten M.S.M."/>
            <person name="Mascher T."/>
            <person name="Medema M.H."/>
            <person name="Devos D.P."/>
            <person name="Kaster A.-K."/>
            <person name="Ovreas L."/>
            <person name="Rohde M."/>
            <person name="Galperin M.Y."/>
            <person name="Jogler C."/>
        </authorList>
    </citation>
    <scope>NUCLEOTIDE SEQUENCE [LARGE SCALE GENOMIC DNA]</scope>
    <source>
        <strain evidence="8 9">FF011L</strain>
    </source>
</reference>
<feature type="transmembrane region" description="Helical" evidence="6">
    <location>
        <begin position="256"/>
        <end position="287"/>
    </location>
</feature>
<dbReference type="Gene3D" id="1.20.1640.10">
    <property type="entry name" value="Multidrug efflux transporter AcrB transmembrane domain"/>
    <property type="match status" value="2"/>
</dbReference>
<keyword evidence="4 6" id="KW-1133">Transmembrane helix</keyword>
<evidence type="ECO:0000256" key="1">
    <source>
        <dbReference type="ARBA" id="ARBA00004651"/>
    </source>
</evidence>
<dbReference type="EMBL" id="CP036262">
    <property type="protein sequence ID" value="QDS93544.1"/>
    <property type="molecule type" value="Genomic_DNA"/>
</dbReference>
<dbReference type="PROSITE" id="PS50156">
    <property type="entry name" value="SSD"/>
    <property type="match status" value="1"/>
</dbReference>
<keyword evidence="9" id="KW-1185">Reference proteome</keyword>
<feature type="domain" description="SSD" evidence="7">
    <location>
        <begin position="648"/>
        <end position="775"/>
    </location>
</feature>
<dbReference type="RefSeq" id="WP_145351688.1">
    <property type="nucleotide sequence ID" value="NZ_CP036262.1"/>
</dbReference>
<evidence type="ECO:0000256" key="3">
    <source>
        <dbReference type="ARBA" id="ARBA00022692"/>
    </source>
</evidence>
<dbReference type="PRINTS" id="PR00702">
    <property type="entry name" value="ACRIFLAVINRP"/>
</dbReference>
<dbReference type="SUPFAM" id="SSF82866">
    <property type="entry name" value="Multidrug efflux transporter AcrB transmembrane domain"/>
    <property type="match status" value="2"/>
</dbReference>
<evidence type="ECO:0000256" key="6">
    <source>
        <dbReference type="SAM" id="Phobius"/>
    </source>
</evidence>
<dbReference type="InterPro" id="IPR004869">
    <property type="entry name" value="MMPL_dom"/>
</dbReference>
<proteinExistence type="predicted"/>
<keyword evidence="2" id="KW-1003">Cell membrane</keyword>
<feature type="transmembrane region" description="Helical" evidence="6">
    <location>
        <begin position="346"/>
        <end position="371"/>
    </location>
</feature>
<dbReference type="InterPro" id="IPR050545">
    <property type="entry name" value="Mycobact_MmpL"/>
</dbReference>
<evidence type="ECO:0000259" key="7">
    <source>
        <dbReference type="PROSITE" id="PS50156"/>
    </source>
</evidence>
<evidence type="ECO:0000256" key="4">
    <source>
        <dbReference type="ARBA" id="ARBA00022989"/>
    </source>
</evidence>
<dbReference type="GO" id="GO:0005886">
    <property type="term" value="C:plasma membrane"/>
    <property type="evidence" value="ECO:0007669"/>
    <property type="project" value="UniProtKB-SubCell"/>
</dbReference>
<organism evidence="8 9">
    <name type="scientific">Roseimaritima multifibrata</name>
    <dbReference type="NCBI Taxonomy" id="1930274"/>
    <lineage>
        <taxon>Bacteria</taxon>
        <taxon>Pseudomonadati</taxon>
        <taxon>Planctomycetota</taxon>
        <taxon>Planctomycetia</taxon>
        <taxon>Pirellulales</taxon>
        <taxon>Pirellulaceae</taxon>
        <taxon>Roseimaritima</taxon>
    </lineage>
</organism>
<evidence type="ECO:0000256" key="5">
    <source>
        <dbReference type="ARBA" id="ARBA00023136"/>
    </source>
</evidence>
<sequence length="790" mass="85791">MSEAEPEEKQGEPKTPISERLLLAWADRPGLQLAVMLLLSALAIVGYTQPTLVTDLFHPTPASVSPFGAPSVRLVSNRQPSVNSNRTEPDVTNTEAFEFGGGECLLVVETEDFFTPEGLAALRRVAHDLEQLPQVESVLWLDNVPNFNLFGLSGTLLPGPHASQRRLTTAAKAILDNPLAVGQFISADGNTIVMQIRIDWFHVSTDAAVTSDLRECAEHAIAEFKSVQANVLVTGRVPLHLMMASNHVKNAQQYQIIGYAIMLIAALILFRGLSAVVIVATAPAMGVFWTMGFLHFFDLQNNPFNDIIVPVLISLVGLTDAVHLMVEIRTRKSQGRTTSEATRQGVAHVGLACVLTSLTTAIGFVSLGWAHHEIVREFGWCCVLGVGLTLVSVLTMTPLGCRSPLGRRLHIGIGAGPIDGQIRYLSPLVRYVLRHDRAITAFAIFATAGLGLLTLQLQPDEKRYSGLSDSGEAAIGMRHLDRSLGGLEFGNIEVRWQGPETPDELLPALQEIDAVLQSEPLLGNPLGLPQVLAALPGDGPAAERMTLLTLLPPSIKRAFYRPNEAFAATSFRVQDRGIAAYSGAFTNIESTLASLQQQYPMLQFELTGNAPRRWRNVYQIVNDLANSLGTASIVIWLVLTLVYRSIRIGLISIIPNLFPLVATGAILFIFGQHLELVTVCVFTICLGIAVDDSIHFLTRYQLEQRRGGDHQAVIERAFTGVGSALLMTTLVLVAGMLTAVVGDARDARLFGVMGCLTLLAALFADVLLLPAILSYFSPKRYNADRVRTSK</sequence>
<keyword evidence="5 6" id="KW-0472">Membrane</keyword>
<evidence type="ECO:0000256" key="2">
    <source>
        <dbReference type="ARBA" id="ARBA00022475"/>
    </source>
</evidence>
<dbReference type="PANTHER" id="PTHR33406:SF12">
    <property type="entry name" value="BLR2997 PROTEIN"/>
    <property type="match status" value="1"/>
</dbReference>
<dbReference type="KEGG" id="rml:FF011L_23140"/>
<dbReference type="InterPro" id="IPR000731">
    <property type="entry name" value="SSD"/>
</dbReference>
<feature type="transmembrane region" description="Helical" evidence="6">
    <location>
        <begin position="624"/>
        <end position="643"/>
    </location>
</feature>
<dbReference type="GO" id="GO:0022857">
    <property type="term" value="F:transmembrane transporter activity"/>
    <property type="evidence" value="ECO:0007669"/>
    <property type="project" value="InterPro"/>
</dbReference>
<accession>A0A517MF78</accession>
<dbReference type="Pfam" id="PF03176">
    <property type="entry name" value="MMPL"/>
    <property type="match status" value="2"/>
</dbReference>
<evidence type="ECO:0000313" key="9">
    <source>
        <dbReference type="Proteomes" id="UP000320672"/>
    </source>
</evidence>
<feature type="transmembrane region" description="Helical" evidence="6">
    <location>
        <begin position="377"/>
        <end position="399"/>
    </location>
</feature>
<dbReference type="InterPro" id="IPR001036">
    <property type="entry name" value="Acrflvin-R"/>
</dbReference>
<feature type="transmembrane region" description="Helical" evidence="6">
    <location>
        <begin position="307"/>
        <end position="326"/>
    </location>
</feature>
<feature type="transmembrane region" description="Helical" evidence="6">
    <location>
        <begin position="438"/>
        <end position="457"/>
    </location>
</feature>
<feature type="transmembrane region" description="Helical" evidence="6">
    <location>
        <begin position="676"/>
        <end position="697"/>
    </location>
</feature>
<protein>
    <submittedName>
        <fullName evidence="8">Multidrug efflux system subunit MdtC</fullName>
    </submittedName>
</protein>